<evidence type="ECO:0000256" key="6">
    <source>
        <dbReference type="ARBA" id="ARBA00023125"/>
    </source>
</evidence>
<protein>
    <recommendedName>
        <fullName evidence="1">site-specific DNA-methyltransferase (adenine-specific)</fullName>
        <ecNumber evidence="1">2.1.1.72</ecNumber>
    </recommendedName>
</protein>
<dbReference type="GO" id="GO:0009007">
    <property type="term" value="F:site-specific DNA-methyltransferase (adenine-specific) activity"/>
    <property type="evidence" value="ECO:0007669"/>
    <property type="project" value="UniProtKB-EC"/>
</dbReference>
<dbReference type="PANTHER" id="PTHR33841:SF6">
    <property type="entry name" value="TYPE II METHYLTRANSFERASE M.HINDII"/>
    <property type="match status" value="1"/>
</dbReference>
<evidence type="ECO:0000256" key="3">
    <source>
        <dbReference type="ARBA" id="ARBA00022679"/>
    </source>
</evidence>
<dbReference type="EC" id="2.1.1.72" evidence="1"/>
<dbReference type="AlphaFoldDB" id="A0A6C0BWU7"/>
<dbReference type="PANTHER" id="PTHR33841">
    <property type="entry name" value="DNA METHYLTRANSFERASE YEEA-RELATED"/>
    <property type="match status" value="1"/>
</dbReference>
<dbReference type="PRINTS" id="PR00507">
    <property type="entry name" value="N12N6MTFRASE"/>
</dbReference>
<evidence type="ECO:0000256" key="2">
    <source>
        <dbReference type="ARBA" id="ARBA00022603"/>
    </source>
</evidence>
<dbReference type="InterPro" id="IPR029063">
    <property type="entry name" value="SAM-dependent_MTases_sf"/>
</dbReference>
<evidence type="ECO:0000256" key="4">
    <source>
        <dbReference type="ARBA" id="ARBA00022691"/>
    </source>
</evidence>
<feature type="domain" description="Type II methyltransferase M.TaqI-like" evidence="8">
    <location>
        <begin position="65"/>
        <end position="195"/>
    </location>
</feature>
<evidence type="ECO:0000259" key="8">
    <source>
        <dbReference type="Pfam" id="PF07669"/>
    </source>
</evidence>
<keyword evidence="5" id="KW-0680">Restriction system</keyword>
<keyword evidence="3" id="KW-0808">Transferase</keyword>
<organism evidence="9">
    <name type="scientific">viral metagenome</name>
    <dbReference type="NCBI Taxonomy" id="1070528"/>
    <lineage>
        <taxon>unclassified sequences</taxon>
        <taxon>metagenomes</taxon>
        <taxon>organismal metagenomes</taxon>
    </lineage>
</organism>
<dbReference type="InterPro" id="IPR050953">
    <property type="entry name" value="N4_N6_ade-DNA_methylase"/>
</dbReference>
<proteinExistence type="predicted"/>
<dbReference type="GO" id="GO:0009307">
    <property type="term" value="P:DNA restriction-modification system"/>
    <property type="evidence" value="ECO:0007669"/>
    <property type="project" value="UniProtKB-KW"/>
</dbReference>
<dbReference type="GO" id="GO:0032259">
    <property type="term" value="P:methylation"/>
    <property type="evidence" value="ECO:0007669"/>
    <property type="project" value="UniProtKB-KW"/>
</dbReference>
<evidence type="ECO:0000256" key="5">
    <source>
        <dbReference type="ARBA" id="ARBA00022747"/>
    </source>
</evidence>
<keyword evidence="2" id="KW-0489">Methyltransferase</keyword>
<name>A0A6C0BWU7_9ZZZZ</name>
<sequence>MEKHSDLSKRLTKSIDANEKKKNGIYFTPATIIQKNIDALKPYFSKIKTILEPSCGSCEFMNYIDTQASNIEMTGIENNEMIYDEIKKIKFKNPTHILNTDFLEWSPAKKYDLIIGNPPYFVMKKDDVFAEYYDYFDGRPNIFTLFIVKSLHMLNQDGILSFVLPKSFTNCLYYDKLRKYIMDKYSILQLIDCRDDSFIKTKQETILFIVQNTVKPDTKENVKYMIHISNYTILNTPENIVKMRELYKDSTTLNKLNFSVCVGNVVWNQCKAILTDDTTKTRLIYSSDIVDSKLVVKEYTNKEKKNYIDKPGSTDVILVINRGYGVGDYHFNYCMIDVDYPYLVENHLICVKYCAQKTKPELLQLYNNIIQSLNNEKTTEFINLYFGNNAINTTELNYILPIYITSTP</sequence>
<reference evidence="9" key="1">
    <citation type="journal article" date="2020" name="Nature">
        <title>Giant virus diversity and host interactions through global metagenomics.</title>
        <authorList>
            <person name="Schulz F."/>
            <person name="Roux S."/>
            <person name="Paez-Espino D."/>
            <person name="Jungbluth S."/>
            <person name="Walsh D.A."/>
            <person name="Denef V.J."/>
            <person name="McMahon K.D."/>
            <person name="Konstantinidis K.T."/>
            <person name="Eloe-Fadrosh E.A."/>
            <person name="Kyrpides N.C."/>
            <person name="Woyke T."/>
        </authorList>
    </citation>
    <scope>NUCLEOTIDE SEQUENCE</scope>
    <source>
        <strain evidence="9">GVMAG-M-3300019093-7</strain>
    </source>
</reference>
<evidence type="ECO:0000313" key="9">
    <source>
        <dbReference type="EMBL" id="QHS96004.1"/>
    </source>
</evidence>
<dbReference type="GO" id="GO:0003677">
    <property type="term" value="F:DNA binding"/>
    <property type="evidence" value="ECO:0007669"/>
    <property type="project" value="UniProtKB-KW"/>
</dbReference>
<dbReference type="EMBL" id="MN739261">
    <property type="protein sequence ID" value="QHS96004.1"/>
    <property type="molecule type" value="Genomic_DNA"/>
</dbReference>
<evidence type="ECO:0000256" key="7">
    <source>
        <dbReference type="ARBA" id="ARBA00047942"/>
    </source>
</evidence>
<dbReference type="Gene3D" id="3.40.50.150">
    <property type="entry name" value="Vaccinia Virus protein VP39"/>
    <property type="match status" value="1"/>
</dbReference>
<comment type="catalytic activity">
    <reaction evidence="7">
        <text>a 2'-deoxyadenosine in DNA + S-adenosyl-L-methionine = an N(6)-methyl-2'-deoxyadenosine in DNA + S-adenosyl-L-homocysteine + H(+)</text>
        <dbReference type="Rhea" id="RHEA:15197"/>
        <dbReference type="Rhea" id="RHEA-COMP:12418"/>
        <dbReference type="Rhea" id="RHEA-COMP:12419"/>
        <dbReference type="ChEBI" id="CHEBI:15378"/>
        <dbReference type="ChEBI" id="CHEBI:57856"/>
        <dbReference type="ChEBI" id="CHEBI:59789"/>
        <dbReference type="ChEBI" id="CHEBI:90615"/>
        <dbReference type="ChEBI" id="CHEBI:90616"/>
        <dbReference type="EC" id="2.1.1.72"/>
    </reaction>
</comment>
<dbReference type="PROSITE" id="PS00092">
    <property type="entry name" value="N6_MTASE"/>
    <property type="match status" value="1"/>
</dbReference>
<dbReference type="CDD" id="cd02440">
    <property type="entry name" value="AdoMet_MTases"/>
    <property type="match status" value="1"/>
</dbReference>
<dbReference type="SUPFAM" id="SSF53335">
    <property type="entry name" value="S-adenosyl-L-methionine-dependent methyltransferases"/>
    <property type="match status" value="1"/>
</dbReference>
<dbReference type="InterPro" id="IPR011639">
    <property type="entry name" value="MethylTrfase_TaqI-like_dom"/>
</dbReference>
<keyword evidence="6" id="KW-0238">DNA-binding</keyword>
<dbReference type="InterPro" id="IPR002052">
    <property type="entry name" value="DNA_methylase_N6_adenine_CS"/>
</dbReference>
<keyword evidence="4" id="KW-0949">S-adenosyl-L-methionine</keyword>
<evidence type="ECO:0000256" key="1">
    <source>
        <dbReference type="ARBA" id="ARBA00011900"/>
    </source>
</evidence>
<dbReference type="Pfam" id="PF07669">
    <property type="entry name" value="Eco57I"/>
    <property type="match status" value="1"/>
</dbReference>
<accession>A0A6C0BWU7</accession>